<proteinExistence type="predicted"/>
<reference evidence="2" key="1">
    <citation type="journal article" date="2015" name="PeerJ">
        <title>First genomic representation of candidate bacterial phylum KSB3 points to enhanced environmental sensing as a trigger of wastewater bulking.</title>
        <authorList>
            <person name="Sekiguchi Y."/>
            <person name="Ohashi A."/>
            <person name="Parks D.H."/>
            <person name="Yamauchi T."/>
            <person name="Tyson G.W."/>
            <person name="Hugenholtz P."/>
        </authorList>
    </citation>
    <scope>NUCLEOTIDE SEQUENCE [LARGE SCALE GENOMIC DNA]</scope>
</reference>
<dbReference type="EMBL" id="DF820455">
    <property type="protein sequence ID" value="GAK49437.1"/>
    <property type="molecule type" value="Genomic_DNA"/>
</dbReference>
<evidence type="ECO:0000313" key="2">
    <source>
        <dbReference type="EMBL" id="GAK49437.1"/>
    </source>
</evidence>
<dbReference type="STRING" id="1499966.U14_00659"/>
<evidence type="ECO:0000313" key="3">
    <source>
        <dbReference type="Proteomes" id="UP000030700"/>
    </source>
</evidence>
<gene>
    <name evidence="2" type="ORF">U14_00659</name>
</gene>
<name>A0A0S6VQE9_9BACT</name>
<protein>
    <submittedName>
        <fullName evidence="2">Uncharacterized protein</fullName>
    </submittedName>
</protein>
<dbReference type="Proteomes" id="UP000030700">
    <property type="component" value="Unassembled WGS sequence"/>
</dbReference>
<dbReference type="HOGENOM" id="CLU_102153_1_0_0"/>
<accession>A0A0S6VQE9</accession>
<dbReference type="AlphaFoldDB" id="A0A0S6VQE9"/>
<organism evidence="2">
    <name type="scientific">Candidatus Moduliflexus flocculans</name>
    <dbReference type="NCBI Taxonomy" id="1499966"/>
    <lineage>
        <taxon>Bacteria</taxon>
        <taxon>Candidatus Moduliflexota</taxon>
        <taxon>Candidatus Moduliflexia</taxon>
        <taxon>Candidatus Moduliflexales</taxon>
        <taxon>Candidatus Moduliflexaceae</taxon>
    </lineage>
</organism>
<keyword evidence="3" id="KW-1185">Reference proteome</keyword>
<sequence>MSEKVIAAGDEIDSYCTSCRLMLAHTVVALIGEKPDKVQCKTCGKQHKYRAKAPKSAGGATTGDAPKKPKAVKTKTGATRTRKAKETEAGWEEALAGRDMANSKMYTIAGEYQEREVINHKTFGFGVVVKLLAEGKMQVRFKEGTKLLAFGKK</sequence>
<feature type="region of interest" description="Disordered" evidence="1">
    <location>
        <begin position="48"/>
        <end position="91"/>
    </location>
</feature>
<evidence type="ECO:0000256" key="1">
    <source>
        <dbReference type="SAM" id="MobiDB-lite"/>
    </source>
</evidence>